<keyword evidence="3" id="KW-1185">Reference proteome</keyword>
<keyword evidence="1" id="KW-0472">Membrane</keyword>
<keyword evidence="1" id="KW-0812">Transmembrane</keyword>
<dbReference type="EMBL" id="VRUR01000001">
    <property type="protein sequence ID" value="TXN37413.1"/>
    <property type="molecule type" value="Genomic_DNA"/>
</dbReference>
<proteinExistence type="predicted"/>
<dbReference type="Proteomes" id="UP000321456">
    <property type="component" value="Unassembled WGS sequence"/>
</dbReference>
<keyword evidence="1" id="KW-1133">Transmembrane helix</keyword>
<comment type="caution">
    <text evidence="2">The sequence shown here is derived from an EMBL/GenBank/DDBJ whole genome shotgun (WGS) entry which is preliminary data.</text>
</comment>
<dbReference type="InterPro" id="IPR025495">
    <property type="entry name" value="DUF4386"/>
</dbReference>
<evidence type="ECO:0000313" key="2">
    <source>
        <dbReference type="EMBL" id="TXN37413.1"/>
    </source>
</evidence>
<dbReference type="Pfam" id="PF14329">
    <property type="entry name" value="DUF4386"/>
    <property type="match status" value="1"/>
</dbReference>
<sequence>MGPNKKTAHLAGLLYFLVVITGIFSLLYVPSQLIVWSDPAATVANIKSSESLFRLEILSGLLCYIFFLLLPWVLYQLFKGINKKHAVLMVVLAVVSVPISFVNLTHKLDILSLLSEAEYLSVYSVEQIQAQVMLALESYHHGNLVAQAFWGLWLFPFGYLVFKSGFLPKFLGFFLMVGSCGYFLDFIGRIVCSNYGELWISDYITIPASIGEIGTCLWLLIMGIKIITPKAEDKASA</sequence>
<feature type="transmembrane region" description="Helical" evidence="1">
    <location>
        <begin position="51"/>
        <end position="74"/>
    </location>
</feature>
<name>A0A5C8V7Q6_9FLAO</name>
<gene>
    <name evidence="2" type="ORF">FVB32_03765</name>
</gene>
<reference evidence="2 3" key="1">
    <citation type="submission" date="2019-08" db="EMBL/GenBank/DDBJ databases">
        <title>Professor.</title>
        <authorList>
            <person name="Park J.S."/>
        </authorList>
    </citation>
    <scope>NUCLEOTIDE SEQUENCE [LARGE SCALE GENOMIC DNA]</scope>
    <source>
        <strain evidence="2 3">176CP5-101</strain>
    </source>
</reference>
<feature type="transmembrane region" description="Helical" evidence="1">
    <location>
        <begin position="86"/>
        <end position="104"/>
    </location>
</feature>
<evidence type="ECO:0000313" key="3">
    <source>
        <dbReference type="Proteomes" id="UP000321456"/>
    </source>
</evidence>
<organism evidence="2 3">
    <name type="scientific">Flagellimonas hymeniacidonis</name>
    <dbReference type="NCBI Taxonomy" id="2603628"/>
    <lineage>
        <taxon>Bacteria</taxon>
        <taxon>Pseudomonadati</taxon>
        <taxon>Bacteroidota</taxon>
        <taxon>Flavobacteriia</taxon>
        <taxon>Flavobacteriales</taxon>
        <taxon>Flavobacteriaceae</taxon>
        <taxon>Flagellimonas</taxon>
    </lineage>
</organism>
<feature type="transmembrane region" description="Helical" evidence="1">
    <location>
        <begin position="144"/>
        <end position="162"/>
    </location>
</feature>
<feature type="transmembrane region" description="Helical" evidence="1">
    <location>
        <begin position="171"/>
        <end position="191"/>
    </location>
</feature>
<dbReference type="AlphaFoldDB" id="A0A5C8V7Q6"/>
<feature type="transmembrane region" description="Helical" evidence="1">
    <location>
        <begin position="203"/>
        <end position="224"/>
    </location>
</feature>
<evidence type="ECO:0000256" key="1">
    <source>
        <dbReference type="SAM" id="Phobius"/>
    </source>
</evidence>
<protein>
    <submittedName>
        <fullName evidence="2">DUF4386 domain-containing protein</fullName>
    </submittedName>
</protein>
<feature type="transmembrane region" description="Helical" evidence="1">
    <location>
        <begin position="12"/>
        <end position="31"/>
    </location>
</feature>
<dbReference type="RefSeq" id="WP_147741314.1">
    <property type="nucleotide sequence ID" value="NZ_VRUR01000001.1"/>
</dbReference>
<accession>A0A5C8V7Q6</accession>